<dbReference type="Proteomes" id="UP001345963">
    <property type="component" value="Unassembled WGS sequence"/>
</dbReference>
<gene>
    <name evidence="1" type="ORF">ATANTOWER_020792</name>
</gene>
<organism evidence="1 2">
    <name type="scientific">Ataeniobius toweri</name>
    <dbReference type="NCBI Taxonomy" id="208326"/>
    <lineage>
        <taxon>Eukaryota</taxon>
        <taxon>Metazoa</taxon>
        <taxon>Chordata</taxon>
        <taxon>Craniata</taxon>
        <taxon>Vertebrata</taxon>
        <taxon>Euteleostomi</taxon>
        <taxon>Actinopterygii</taxon>
        <taxon>Neopterygii</taxon>
        <taxon>Teleostei</taxon>
        <taxon>Neoteleostei</taxon>
        <taxon>Acanthomorphata</taxon>
        <taxon>Ovalentaria</taxon>
        <taxon>Atherinomorphae</taxon>
        <taxon>Cyprinodontiformes</taxon>
        <taxon>Goodeidae</taxon>
        <taxon>Ataeniobius</taxon>
    </lineage>
</organism>
<reference evidence="1 2" key="1">
    <citation type="submission" date="2021-07" db="EMBL/GenBank/DDBJ databases">
        <authorList>
            <person name="Palmer J.M."/>
        </authorList>
    </citation>
    <scope>NUCLEOTIDE SEQUENCE [LARGE SCALE GENOMIC DNA]</scope>
    <source>
        <strain evidence="1 2">AT_MEX2019</strain>
        <tissue evidence="1">Muscle</tissue>
    </source>
</reference>
<keyword evidence="2" id="KW-1185">Reference proteome</keyword>
<sequence>MWMLLSQVPHCCIPCTVFMGTVFPDGYRFLAAKEPFHKAKNIHEWFEGLKNQLEAPPHNSQDLRDLGFWCLLPNNRLRDRMPWWVMVVLVRKKRGPTHN</sequence>
<evidence type="ECO:0000313" key="2">
    <source>
        <dbReference type="Proteomes" id="UP001345963"/>
    </source>
</evidence>
<dbReference type="EMBL" id="JAHUTI010092940">
    <property type="protein sequence ID" value="MED6262515.1"/>
    <property type="molecule type" value="Genomic_DNA"/>
</dbReference>
<comment type="caution">
    <text evidence="1">The sequence shown here is derived from an EMBL/GenBank/DDBJ whole genome shotgun (WGS) entry which is preliminary data.</text>
</comment>
<evidence type="ECO:0000313" key="1">
    <source>
        <dbReference type="EMBL" id="MED6262515.1"/>
    </source>
</evidence>
<accession>A0ABU7CL01</accession>
<proteinExistence type="predicted"/>
<protein>
    <submittedName>
        <fullName evidence="1">Uncharacterized protein</fullName>
    </submittedName>
</protein>
<name>A0ABU7CL01_9TELE</name>